<dbReference type="Pfam" id="PF02775">
    <property type="entry name" value="TPP_enzyme_C"/>
    <property type="match status" value="1"/>
</dbReference>
<dbReference type="GO" id="GO:0005739">
    <property type="term" value="C:mitochondrion"/>
    <property type="evidence" value="ECO:0007669"/>
    <property type="project" value="TreeGrafter"/>
</dbReference>
<dbReference type="OrthoDB" id="2867507at2759"/>
<organism evidence="3 4">
    <name type="scientific">Tricholomella constricta</name>
    <dbReference type="NCBI Taxonomy" id="117010"/>
    <lineage>
        <taxon>Eukaryota</taxon>
        <taxon>Fungi</taxon>
        <taxon>Dikarya</taxon>
        <taxon>Basidiomycota</taxon>
        <taxon>Agaricomycotina</taxon>
        <taxon>Agaricomycetes</taxon>
        <taxon>Agaricomycetidae</taxon>
        <taxon>Agaricales</taxon>
        <taxon>Tricholomatineae</taxon>
        <taxon>Lyophyllaceae</taxon>
        <taxon>Tricholomella</taxon>
    </lineage>
</organism>
<keyword evidence="4" id="KW-1185">Reference proteome</keyword>
<feature type="domain" description="Thiamine pyrophosphate enzyme TPP-binding" evidence="2">
    <location>
        <begin position="21"/>
        <end position="112"/>
    </location>
</feature>
<comment type="caution">
    <text evidence="3">The sequence shown here is derived from an EMBL/GenBank/DDBJ whole genome shotgun (WGS) entry which is preliminary data.</text>
</comment>
<dbReference type="InterPro" id="IPR029061">
    <property type="entry name" value="THDP-binding"/>
</dbReference>
<dbReference type="GO" id="GO:0005948">
    <property type="term" value="C:acetolactate synthase complex"/>
    <property type="evidence" value="ECO:0007669"/>
    <property type="project" value="TreeGrafter"/>
</dbReference>
<dbReference type="SUPFAM" id="SSF52518">
    <property type="entry name" value="Thiamin diphosphate-binding fold (THDP-binding)"/>
    <property type="match status" value="1"/>
</dbReference>
<dbReference type="InterPro" id="IPR011766">
    <property type="entry name" value="TPP_enzyme_TPP-bd"/>
</dbReference>
<dbReference type="EMBL" id="JAACJP010000062">
    <property type="protein sequence ID" value="KAF5368153.1"/>
    <property type="molecule type" value="Genomic_DNA"/>
</dbReference>
<comment type="similarity">
    <text evidence="1">Belongs to the TPP enzyme family.</text>
</comment>
<evidence type="ECO:0000313" key="4">
    <source>
        <dbReference type="Proteomes" id="UP000565441"/>
    </source>
</evidence>
<reference evidence="3 4" key="1">
    <citation type="journal article" date="2020" name="ISME J.">
        <title>Uncovering the hidden diversity of litter-decomposition mechanisms in mushroom-forming fungi.</title>
        <authorList>
            <person name="Floudas D."/>
            <person name="Bentzer J."/>
            <person name="Ahren D."/>
            <person name="Johansson T."/>
            <person name="Persson P."/>
            <person name="Tunlid A."/>
        </authorList>
    </citation>
    <scope>NUCLEOTIDE SEQUENCE [LARGE SCALE GENOMIC DNA]</scope>
    <source>
        <strain evidence="3 4">CBS 661.87</strain>
    </source>
</reference>
<proteinExistence type="inferred from homology"/>
<dbReference type="Gene3D" id="3.40.50.970">
    <property type="match status" value="1"/>
</dbReference>
<dbReference type="GO" id="GO:0009097">
    <property type="term" value="P:isoleucine biosynthetic process"/>
    <property type="evidence" value="ECO:0007669"/>
    <property type="project" value="TreeGrafter"/>
</dbReference>
<dbReference type="PANTHER" id="PTHR18968:SF164">
    <property type="entry name" value="PYRUVATE DECARBOXYLASE"/>
    <property type="match status" value="1"/>
</dbReference>
<dbReference type="AlphaFoldDB" id="A0A8H5LSS8"/>
<evidence type="ECO:0000259" key="2">
    <source>
        <dbReference type="Pfam" id="PF02775"/>
    </source>
</evidence>
<sequence>MAPYTHTLALNESISNYLNVWMHMQPEVPGSLLTSGGSSLGWALGATVGVFLGGEVAGGGEGGEYDLIVVIVGDGSFMFGVPSSAYWMARKYKTPFLTVILNNGGWKSPKCSMLGVHPSGHGSRASGDKLSVGFGPDCPDYAQVCPTRWPD</sequence>
<dbReference type="GO" id="GO:0050660">
    <property type="term" value="F:flavin adenine dinucleotide binding"/>
    <property type="evidence" value="ECO:0007669"/>
    <property type="project" value="TreeGrafter"/>
</dbReference>
<dbReference type="PANTHER" id="PTHR18968">
    <property type="entry name" value="THIAMINE PYROPHOSPHATE ENZYMES"/>
    <property type="match status" value="1"/>
</dbReference>
<dbReference type="GO" id="GO:0003984">
    <property type="term" value="F:acetolactate synthase activity"/>
    <property type="evidence" value="ECO:0007669"/>
    <property type="project" value="TreeGrafter"/>
</dbReference>
<evidence type="ECO:0000313" key="3">
    <source>
        <dbReference type="EMBL" id="KAF5368153.1"/>
    </source>
</evidence>
<dbReference type="InterPro" id="IPR045229">
    <property type="entry name" value="TPP_enz"/>
</dbReference>
<accession>A0A8H5LSS8</accession>
<protein>
    <recommendedName>
        <fullName evidence="2">Thiamine pyrophosphate enzyme TPP-binding domain-containing protein</fullName>
    </recommendedName>
</protein>
<dbReference type="GO" id="GO:0030976">
    <property type="term" value="F:thiamine pyrophosphate binding"/>
    <property type="evidence" value="ECO:0007669"/>
    <property type="project" value="InterPro"/>
</dbReference>
<name>A0A8H5LSS8_9AGAR</name>
<gene>
    <name evidence="3" type="ORF">D9615_010203</name>
</gene>
<evidence type="ECO:0000256" key="1">
    <source>
        <dbReference type="ARBA" id="ARBA00007812"/>
    </source>
</evidence>
<dbReference type="Proteomes" id="UP000565441">
    <property type="component" value="Unassembled WGS sequence"/>
</dbReference>
<dbReference type="GO" id="GO:0009099">
    <property type="term" value="P:L-valine biosynthetic process"/>
    <property type="evidence" value="ECO:0007669"/>
    <property type="project" value="TreeGrafter"/>
</dbReference>